<organism evidence="2">
    <name type="scientific">marine sediment metagenome</name>
    <dbReference type="NCBI Taxonomy" id="412755"/>
    <lineage>
        <taxon>unclassified sequences</taxon>
        <taxon>metagenomes</taxon>
        <taxon>ecological metagenomes</taxon>
    </lineage>
</organism>
<feature type="transmembrane region" description="Helical" evidence="1">
    <location>
        <begin position="20"/>
        <end position="45"/>
    </location>
</feature>
<accession>A0A0F9NEN4</accession>
<proteinExistence type="predicted"/>
<protein>
    <submittedName>
        <fullName evidence="2">Uncharacterized protein</fullName>
    </submittedName>
</protein>
<keyword evidence="1" id="KW-1133">Transmembrane helix</keyword>
<comment type="caution">
    <text evidence="2">The sequence shown here is derived from an EMBL/GenBank/DDBJ whole genome shotgun (WGS) entry which is preliminary data.</text>
</comment>
<evidence type="ECO:0000313" key="2">
    <source>
        <dbReference type="EMBL" id="KKN10442.1"/>
    </source>
</evidence>
<dbReference type="AlphaFoldDB" id="A0A0F9NEN4"/>
<evidence type="ECO:0000256" key="1">
    <source>
        <dbReference type="SAM" id="Phobius"/>
    </source>
</evidence>
<reference evidence="2" key="1">
    <citation type="journal article" date="2015" name="Nature">
        <title>Complex archaea that bridge the gap between prokaryotes and eukaryotes.</title>
        <authorList>
            <person name="Spang A."/>
            <person name="Saw J.H."/>
            <person name="Jorgensen S.L."/>
            <person name="Zaremba-Niedzwiedzka K."/>
            <person name="Martijn J."/>
            <person name="Lind A.E."/>
            <person name="van Eijk R."/>
            <person name="Schleper C."/>
            <person name="Guy L."/>
            <person name="Ettema T.J."/>
        </authorList>
    </citation>
    <scope>NUCLEOTIDE SEQUENCE</scope>
</reference>
<keyword evidence="1" id="KW-0812">Transmembrane</keyword>
<gene>
    <name evidence="2" type="ORF">LCGC14_1036530</name>
</gene>
<sequence length="132" mass="14048">MAAEHRTDLIPSPPIQTRVYPLLIAAGFAIVLSSLAIAAVLATVASGVFDNPKSVRDAAEVGSALLARQGDLATFPLWVQPFKFVGLTLLISSIFTVFWGLLRSLQEARGAAMVESIPVLLEGSSSQEREGR</sequence>
<keyword evidence="1" id="KW-0472">Membrane</keyword>
<name>A0A0F9NEN4_9ZZZZ</name>
<dbReference type="EMBL" id="LAZR01004243">
    <property type="protein sequence ID" value="KKN10442.1"/>
    <property type="molecule type" value="Genomic_DNA"/>
</dbReference>
<feature type="transmembrane region" description="Helical" evidence="1">
    <location>
        <begin position="84"/>
        <end position="102"/>
    </location>
</feature>